<keyword evidence="5" id="KW-1185">Reference proteome</keyword>
<protein>
    <submittedName>
        <fullName evidence="4">SDR family oxidoreductase</fullName>
    </submittedName>
</protein>
<dbReference type="InterPro" id="IPR001509">
    <property type="entry name" value="Epimerase_deHydtase"/>
</dbReference>
<organism evidence="4 5">
    <name type="scientific">Pseudomonas fragi</name>
    <dbReference type="NCBI Taxonomy" id="296"/>
    <lineage>
        <taxon>Bacteria</taxon>
        <taxon>Pseudomonadati</taxon>
        <taxon>Pseudomonadota</taxon>
        <taxon>Gammaproteobacteria</taxon>
        <taxon>Pseudomonadales</taxon>
        <taxon>Pseudomonadaceae</taxon>
        <taxon>Pseudomonas</taxon>
    </lineage>
</organism>
<dbReference type="PANTHER" id="PTHR43000">
    <property type="entry name" value="DTDP-D-GLUCOSE 4,6-DEHYDRATASE-RELATED"/>
    <property type="match status" value="1"/>
</dbReference>
<evidence type="ECO:0000256" key="1">
    <source>
        <dbReference type="ARBA" id="ARBA00005125"/>
    </source>
</evidence>
<reference evidence="4 5" key="1">
    <citation type="submission" date="2023-01" db="EMBL/GenBank/DDBJ databases">
        <title>Effects of deletion of Siderophore biosynthase gene in Pseudomonas fragi on quorum sensing and spoliage ability.</title>
        <authorList>
            <person name="Cui F."/>
            <person name="Wang D."/>
            <person name="Liu J."/>
            <person name="Wang Q."/>
            <person name="Li T."/>
            <person name="Li J."/>
        </authorList>
    </citation>
    <scope>NUCLEOTIDE SEQUENCE [LARGE SCALE GENOMIC DNA]</scope>
    <source>
        <strain evidence="4 5">MS-10</strain>
    </source>
</reference>
<dbReference type="SUPFAM" id="SSF51735">
    <property type="entry name" value="NAD(P)-binding Rossmann-fold domains"/>
    <property type="match status" value="1"/>
</dbReference>
<name>A0ABT4WK92_PSEFR</name>
<dbReference type="CDD" id="cd05232">
    <property type="entry name" value="UDP_G4E_4_SDR_e"/>
    <property type="match status" value="1"/>
</dbReference>
<dbReference type="EMBL" id="JAQJVI010000001">
    <property type="protein sequence ID" value="MDA7020435.1"/>
    <property type="molecule type" value="Genomic_DNA"/>
</dbReference>
<comment type="pathway">
    <text evidence="1">Bacterial outer membrane biogenesis; LPS O-antigen biosynthesis.</text>
</comment>
<dbReference type="Pfam" id="PF01370">
    <property type="entry name" value="Epimerase"/>
    <property type="match status" value="1"/>
</dbReference>
<comment type="similarity">
    <text evidence="2">Belongs to the NAD(P)-dependent epimerase/dehydratase family.</text>
</comment>
<feature type="domain" description="NAD-dependent epimerase/dehydratase" evidence="3">
    <location>
        <begin position="13"/>
        <end position="235"/>
    </location>
</feature>
<proteinExistence type="inferred from homology"/>
<dbReference type="RefSeq" id="WP_238705570.1">
    <property type="nucleotide sequence ID" value="NZ_JAQJVI010000001.1"/>
</dbReference>
<dbReference type="Proteomes" id="UP001212337">
    <property type="component" value="Unassembled WGS sequence"/>
</dbReference>
<evidence type="ECO:0000256" key="2">
    <source>
        <dbReference type="ARBA" id="ARBA00007637"/>
    </source>
</evidence>
<dbReference type="GeneID" id="89544004"/>
<sequence>MMGKDQLNACNKILVTGASGFLGSALVDRLASREGAAVLAMLRSEHAFSSPNVEPLYADLDNLSSRALSLAGVDAIVHCAARVHVMDDGSSDPLTAYRKINVQATLELANQAVLAGVKRFIFISSIKVNGEATAPGKPYTPDDLPAPLDPYGVSKMEAEEQLKLLAAASNLDVVIIRPVLVYGPGVKANFHSMMRWLNKGLPLPLGGVRNQRSLVALDNLVDLIVTCLNHPAAVNQTFLVSDGEDMSTTQLLKRMGIALSRRARLVPVPAAVLLTCASVLGRRGVAQRLCGSLQVDIKKTQDLLGWSPPMSVEDSLRKTAEAFKKA</sequence>
<accession>A0ABT4WK92</accession>
<comment type="caution">
    <text evidence="4">The sequence shown here is derived from an EMBL/GenBank/DDBJ whole genome shotgun (WGS) entry which is preliminary data.</text>
</comment>
<gene>
    <name evidence="4" type="ORF">PI499_00855</name>
</gene>
<dbReference type="InterPro" id="IPR036291">
    <property type="entry name" value="NAD(P)-bd_dom_sf"/>
</dbReference>
<evidence type="ECO:0000313" key="4">
    <source>
        <dbReference type="EMBL" id="MDA7020435.1"/>
    </source>
</evidence>
<evidence type="ECO:0000313" key="5">
    <source>
        <dbReference type="Proteomes" id="UP001212337"/>
    </source>
</evidence>
<evidence type="ECO:0000259" key="3">
    <source>
        <dbReference type="Pfam" id="PF01370"/>
    </source>
</evidence>
<dbReference type="Gene3D" id="3.40.50.720">
    <property type="entry name" value="NAD(P)-binding Rossmann-like Domain"/>
    <property type="match status" value="1"/>
</dbReference>